<protein>
    <submittedName>
        <fullName evidence="1">Uncharacterized protein</fullName>
    </submittedName>
</protein>
<accession>A0ABR2Z629</accession>
<evidence type="ECO:0000313" key="2">
    <source>
        <dbReference type="Proteomes" id="UP001437256"/>
    </source>
</evidence>
<sequence length="93" mass="10621">MQEIMGREGWTASQDEIDAKGPVAMFINQGLKLEAQQYKLRTLVKASGTAPEDIMKKRETLRSHIQAWRKLQLLHMLGIENILASVQFKDPEN</sequence>
<comment type="caution">
    <text evidence="1">The sequence shown here is derived from an EMBL/GenBank/DDBJ whole genome shotgun (WGS) entry which is preliminary data.</text>
</comment>
<name>A0ABR2Z629_9AGAR</name>
<dbReference type="Proteomes" id="UP001437256">
    <property type="component" value="Unassembled WGS sequence"/>
</dbReference>
<gene>
    <name evidence="1" type="ORF">AAF712_016687</name>
</gene>
<proteinExistence type="predicted"/>
<evidence type="ECO:0000313" key="1">
    <source>
        <dbReference type="EMBL" id="KAL0056707.1"/>
    </source>
</evidence>
<keyword evidence="2" id="KW-1185">Reference proteome</keyword>
<dbReference type="EMBL" id="JBBXMP010001040">
    <property type="protein sequence ID" value="KAL0056707.1"/>
    <property type="molecule type" value="Genomic_DNA"/>
</dbReference>
<organism evidence="1 2">
    <name type="scientific">Marasmius tenuissimus</name>
    <dbReference type="NCBI Taxonomy" id="585030"/>
    <lineage>
        <taxon>Eukaryota</taxon>
        <taxon>Fungi</taxon>
        <taxon>Dikarya</taxon>
        <taxon>Basidiomycota</taxon>
        <taxon>Agaricomycotina</taxon>
        <taxon>Agaricomycetes</taxon>
        <taxon>Agaricomycetidae</taxon>
        <taxon>Agaricales</taxon>
        <taxon>Marasmiineae</taxon>
        <taxon>Marasmiaceae</taxon>
        <taxon>Marasmius</taxon>
    </lineage>
</organism>
<reference evidence="1 2" key="1">
    <citation type="submission" date="2024-05" db="EMBL/GenBank/DDBJ databases">
        <title>A draft genome resource for the thread blight pathogen Marasmius tenuissimus strain MS-2.</title>
        <authorList>
            <person name="Yulfo-Soto G.E."/>
            <person name="Baruah I.K."/>
            <person name="Amoako-Attah I."/>
            <person name="Bukari Y."/>
            <person name="Meinhardt L.W."/>
            <person name="Bailey B.A."/>
            <person name="Cohen S.P."/>
        </authorList>
    </citation>
    <scope>NUCLEOTIDE SEQUENCE [LARGE SCALE GENOMIC DNA]</scope>
    <source>
        <strain evidence="1 2">MS-2</strain>
    </source>
</reference>